<keyword evidence="3" id="KW-0804">Transcription</keyword>
<dbReference type="Pfam" id="PF00392">
    <property type="entry name" value="GntR"/>
    <property type="match status" value="1"/>
</dbReference>
<dbReference type="RefSeq" id="WP_210315511.1">
    <property type="nucleotide sequence ID" value="NZ_BMIF01000004.1"/>
</dbReference>
<dbReference type="InterPro" id="IPR000524">
    <property type="entry name" value="Tscrpt_reg_HTH_GntR"/>
</dbReference>
<dbReference type="SUPFAM" id="SSF46785">
    <property type="entry name" value="Winged helix' DNA-binding domain"/>
    <property type="match status" value="1"/>
</dbReference>
<feature type="domain" description="HTH gntR-type" evidence="4">
    <location>
        <begin position="7"/>
        <end position="75"/>
    </location>
</feature>
<dbReference type="Gene3D" id="1.10.10.10">
    <property type="entry name" value="Winged helix-like DNA-binding domain superfamily/Winged helix DNA-binding domain"/>
    <property type="match status" value="1"/>
</dbReference>
<dbReference type="GO" id="GO:0003677">
    <property type="term" value="F:DNA binding"/>
    <property type="evidence" value="ECO:0007669"/>
    <property type="project" value="UniProtKB-KW"/>
</dbReference>
<dbReference type="EMBL" id="BMIF01000004">
    <property type="protein sequence ID" value="GGA62888.1"/>
    <property type="molecule type" value="Genomic_DNA"/>
</dbReference>
<proteinExistence type="predicted"/>
<keyword evidence="6" id="KW-1185">Reference proteome</keyword>
<accession>A0A916W2U0</accession>
<evidence type="ECO:0000256" key="2">
    <source>
        <dbReference type="ARBA" id="ARBA00023125"/>
    </source>
</evidence>
<dbReference type="Proteomes" id="UP000636264">
    <property type="component" value="Unassembled WGS sequence"/>
</dbReference>
<organism evidence="5 6">
    <name type="scientific">Nitratireductor aestuarii</name>
    <dbReference type="NCBI Taxonomy" id="1735103"/>
    <lineage>
        <taxon>Bacteria</taxon>
        <taxon>Pseudomonadati</taxon>
        <taxon>Pseudomonadota</taxon>
        <taxon>Alphaproteobacteria</taxon>
        <taxon>Hyphomicrobiales</taxon>
        <taxon>Phyllobacteriaceae</taxon>
        <taxon>Nitratireductor</taxon>
    </lineage>
</organism>
<dbReference type="InterPro" id="IPR036388">
    <property type="entry name" value="WH-like_DNA-bd_sf"/>
</dbReference>
<reference evidence="5" key="1">
    <citation type="journal article" date="2014" name="Int. J. Syst. Evol. Microbiol.">
        <title>Complete genome sequence of Corynebacterium casei LMG S-19264T (=DSM 44701T), isolated from a smear-ripened cheese.</title>
        <authorList>
            <consortium name="US DOE Joint Genome Institute (JGI-PGF)"/>
            <person name="Walter F."/>
            <person name="Albersmeier A."/>
            <person name="Kalinowski J."/>
            <person name="Ruckert C."/>
        </authorList>
    </citation>
    <scope>NUCLEOTIDE SEQUENCE</scope>
    <source>
        <strain evidence="5">CGMCC 1.15320</strain>
    </source>
</reference>
<dbReference type="InterPro" id="IPR036390">
    <property type="entry name" value="WH_DNA-bd_sf"/>
</dbReference>
<evidence type="ECO:0000256" key="1">
    <source>
        <dbReference type="ARBA" id="ARBA00023015"/>
    </source>
</evidence>
<keyword evidence="1" id="KW-0805">Transcription regulation</keyword>
<dbReference type="PANTHER" id="PTHR43537:SF5">
    <property type="entry name" value="UXU OPERON TRANSCRIPTIONAL REGULATOR"/>
    <property type="match status" value="1"/>
</dbReference>
<comment type="caution">
    <text evidence="5">The sequence shown here is derived from an EMBL/GenBank/DDBJ whole genome shotgun (WGS) entry which is preliminary data.</text>
</comment>
<dbReference type="CDD" id="cd07377">
    <property type="entry name" value="WHTH_GntR"/>
    <property type="match status" value="1"/>
</dbReference>
<dbReference type="SMART" id="SM00895">
    <property type="entry name" value="FCD"/>
    <property type="match status" value="1"/>
</dbReference>
<reference evidence="5" key="2">
    <citation type="submission" date="2020-09" db="EMBL/GenBank/DDBJ databases">
        <authorList>
            <person name="Sun Q."/>
            <person name="Zhou Y."/>
        </authorList>
    </citation>
    <scope>NUCLEOTIDE SEQUENCE</scope>
    <source>
        <strain evidence="5">CGMCC 1.15320</strain>
    </source>
</reference>
<dbReference type="PROSITE" id="PS50949">
    <property type="entry name" value="HTH_GNTR"/>
    <property type="match status" value="1"/>
</dbReference>
<dbReference type="PANTHER" id="PTHR43537">
    <property type="entry name" value="TRANSCRIPTIONAL REGULATOR, GNTR FAMILY"/>
    <property type="match status" value="1"/>
</dbReference>
<name>A0A916W2U0_9HYPH</name>
<dbReference type="Gene3D" id="1.20.120.530">
    <property type="entry name" value="GntR ligand-binding domain-like"/>
    <property type="match status" value="1"/>
</dbReference>
<dbReference type="Pfam" id="PF07729">
    <property type="entry name" value="FCD"/>
    <property type="match status" value="1"/>
</dbReference>
<keyword evidence="2" id="KW-0238">DNA-binding</keyword>
<evidence type="ECO:0000313" key="5">
    <source>
        <dbReference type="EMBL" id="GGA62888.1"/>
    </source>
</evidence>
<dbReference type="GO" id="GO:0003700">
    <property type="term" value="F:DNA-binding transcription factor activity"/>
    <property type="evidence" value="ECO:0007669"/>
    <property type="project" value="InterPro"/>
</dbReference>
<dbReference type="SMART" id="SM00345">
    <property type="entry name" value="HTH_GNTR"/>
    <property type="match status" value="1"/>
</dbReference>
<evidence type="ECO:0000259" key="4">
    <source>
        <dbReference type="PROSITE" id="PS50949"/>
    </source>
</evidence>
<dbReference type="SUPFAM" id="SSF48008">
    <property type="entry name" value="GntR ligand-binding domain-like"/>
    <property type="match status" value="1"/>
</dbReference>
<dbReference type="InterPro" id="IPR008920">
    <property type="entry name" value="TF_FadR/GntR_C"/>
</dbReference>
<protein>
    <submittedName>
        <fullName evidence="5">GntR family transcriptional regulator</fullName>
    </submittedName>
</protein>
<dbReference type="PRINTS" id="PR00035">
    <property type="entry name" value="HTHGNTR"/>
</dbReference>
<gene>
    <name evidence="5" type="ORF">GCM10011385_15830</name>
</gene>
<dbReference type="InterPro" id="IPR011711">
    <property type="entry name" value="GntR_C"/>
</dbReference>
<evidence type="ECO:0000256" key="3">
    <source>
        <dbReference type="ARBA" id="ARBA00023163"/>
    </source>
</evidence>
<sequence>MKPGKERLNSSIALEKLRERVETQSVSADPKLPPERELAASMGLGRRAIRRAMEVLEAEGLIWRHQGKGTFVGRRPTVHPYLIGEISERTNPLEVMEARLQIEPPLARIAALRASAEDISSLEKLANKVVTALDDDGWELWDSAFHRRIAECAGNGLMLALFDVVQRIRHEPYWRYLRGRARTPESRENSHRDHAEIVAMIGSRDGAGAERAMRRHLAAVNANLQAIVAGEDGGADFPSIERRTGS</sequence>
<evidence type="ECO:0000313" key="6">
    <source>
        <dbReference type="Proteomes" id="UP000636264"/>
    </source>
</evidence>
<dbReference type="AlphaFoldDB" id="A0A916W2U0"/>